<dbReference type="RefSeq" id="WP_213808446.1">
    <property type="nucleotide sequence ID" value="NZ_JAAMFK010000001.1"/>
</dbReference>
<comment type="caution">
    <text evidence="4">The sequence shown here is derived from an EMBL/GenBank/DDBJ whole genome shotgun (WGS) entry which is preliminary data.</text>
</comment>
<dbReference type="Proteomes" id="UP001519504">
    <property type="component" value="Unassembled WGS sequence"/>
</dbReference>
<feature type="DNA-binding region" description="H-T-H motif" evidence="2">
    <location>
        <begin position="29"/>
        <end position="48"/>
    </location>
</feature>
<evidence type="ECO:0000313" key="4">
    <source>
        <dbReference type="EMBL" id="MBS9338163.1"/>
    </source>
</evidence>
<keyword evidence="1 2" id="KW-0238">DNA-binding</keyword>
<sequence length="188" mass="21644">MRKYDKEKDERIKQSVIEATNEIGVVSLTTAKIAKEANVSPATLYLRYENKEDLISRIYEEVKADLHDGLNDVIDEEMPLTEQIRQMIKYSIKRTKQFPKETNFIRQVMSNPALLDEHAQHFVSKRDDVVSLLLERLDASDDFSYPNRTSVETLLGFPAQVFEQNPNQSEEISDELATMVISAIYKGE</sequence>
<dbReference type="PANTHER" id="PTHR43479:SF11">
    <property type="entry name" value="ACREF_ENVCD OPERON REPRESSOR-RELATED"/>
    <property type="match status" value="1"/>
</dbReference>
<proteinExistence type="predicted"/>
<gene>
    <name evidence="4" type="ORF">G6R29_00730</name>
</gene>
<evidence type="ECO:0000259" key="3">
    <source>
        <dbReference type="PROSITE" id="PS50977"/>
    </source>
</evidence>
<dbReference type="InterPro" id="IPR001647">
    <property type="entry name" value="HTH_TetR"/>
</dbReference>
<name>A0ABS5QY80_9LACO</name>
<organism evidence="4 5">
    <name type="scientific">Fructobacillus broussonetiae</name>
    <dbReference type="NCBI Taxonomy" id="2713173"/>
    <lineage>
        <taxon>Bacteria</taxon>
        <taxon>Bacillati</taxon>
        <taxon>Bacillota</taxon>
        <taxon>Bacilli</taxon>
        <taxon>Lactobacillales</taxon>
        <taxon>Lactobacillaceae</taxon>
        <taxon>Fructobacillus</taxon>
    </lineage>
</organism>
<dbReference type="Pfam" id="PF00440">
    <property type="entry name" value="TetR_N"/>
    <property type="match status" value="1"/>
</dbReference>
<protein>
    <submittedName>
        <fullName evidence="4">TetR/AcrR family transcriptional regulator</fullName>
    </submittedName>
</protein>
<dbReference type="InterPro" id="IPR050624">
    <property type="entry name" value="HTH-type_Tx_Regulator"/>
</dbReference>
<reference evidence="4 5" key="1">
    <citation type="submission" date="2020-02" db="EMBL/GenBank/DDBJ databases">
        <title>Fructobacillus sp. isolated from paper mulberry of Taiwan.</title>
        <authorList>
            <person name="Lin S.-T."/>
        </authorList>
    </citation>
    <scope>NUCLEOTIDE SEQUENCE [LARGE SCALE GENOMIC DNA]</scope>
    <source>
        <strain evidence="4 5">M2-14</strain>
    </source>
</reference>
<evidence type="ECO:0000256" key="2">
    <source>
        <dbReference type="PROSITE-ProRule" id="PRU00335"/>
    </source>
</evidence>
<evidence type="ECO:0000313" key="5">
    <source>
        <dbReference type="Proteomes" id="UP001519504"/>
    </source>
</evidence>
<dbReference type="PROSITE" id="PS50977">
    <property type="entry name" value="HTH_TETR_2"/>
    <property type="match status" value="1"/>
</dbReference>
<feature type="domain" description="HTH tetR-type" evidence="3">
    <location>
        <begin position="6"/>
        <end position="66"/>
    </location>
</feature>
<dbReference type="Gene3D" id="1.10.357.10">
    <property type="entry name" value="Tetracycline Repressor, domain 2"/>
    <property type="match status" value="1"/>
</dbReference>
<dbReference type="SUPFAM" id="SSF46689">
    <property type="entry name" value="Homeodomain-like"/>
    <property type="match status" value="1"/>
</dbReference>
<keyword evidence="5" id="KW-1185">Reference proteome</keyword>
<dbReference type="PANTHER" id="PTHR43479">
    <property type="entry name" value="ACREF/ENVCD OPERON REPRESSOR-RELATED"/>
    <property type="match status" value="1"/>
</dbReference>
<evidence type="ECO:0000256" key="1">
    <source>
        <dbReference type="ARBA" id="ARBA00023125"/>
    </source>
</evidence>
<dbReference type="InterPro" id="IPR009057">
    <property type="entry name" value="Homeodomain-like_sf"/>
</dbReference>
<dbReference type="EMBL" id="JAAMFK010000001">
    <property type="protein sequence ID" value="MBS9338163.1"/>
    <property type="molecule type" value="Genomic_DNA"/>
</dbReference>
<accession>A0ABS5QY80</accession>